<dbReference type="GO" id="GO:0016787">
    <property type="term" value="F:hydrolase activity"/>
    <property type="evidence" value="ECO:0007669"/>
    <property type="project" value="UniProtKB-KW"/>
</dbReference>
<evidence type="ECO:0000313" key="5">
    <source>
        <dbReference type="Proteomes" id="UP000555728"/>
    </source>
</evidence>
<dbReference type="InterPro" id="IPR003140">
    <property type="entry name" value="PLipase/COase/thioEstase"/>
</dbReference>
<evidence type="ECO:0000256" key="2">
    <source>
        <dbReference type="ARBA" id="ARBA00022801"/>
    </source>
</evidence>
<sequence length="239" mass="24178">MTDSAPQSLDGPTLAPAAGGPPRRLVVLLHGYGADGSDLIALAPHLAPVLPDAAFFAPHAPEPCEVMPVGRQWFSFTAYDPDLWRRDAANLTAALDVMAAGARGAAPVLNAYLDGLLATHDLGPESLALVGFSQGTMMALDVALRRSAPVAAVIGFSGALTGAASLAAEITARPPVTLVHGEDDPVVPFPALGHAEAALRAANVPVTAHARPGLGHGVDPEGLEIAAAALRAAWPGADA</sequence>
<proteinExistence type="inferred from homology"/>
<gene>
    <name evidence="4" type="ORF">GGD88_002809</name>
</gene>
<dbReference type="EMBL" id="JACIGI010000026">
    <property type="protein sequence ID" value="MBB4287065.1"/>
    <property type="molecule type" value="Genomic_DNA"/>
</dbReference>
<evidence type="ECO:0000313" key="4">
    <source>
        <dbReference type="EMBL" id="MBB4287065.1"/>
    </source>
</evidence>
<dbReference type="InterPro" id="IPR029058">
    <property type="entry name" value="AB_hydrolase_fold"/>
</dbReference>
<organism evidence="4 5">
    <name type="scientific">Roseospira goensis</name>
    <dbReference type="NCBI Taxonomy" id="391922"/>
    <lineage>
        <taxon>Bacteria</taxon>
        <taxon>Pseudomonadati</taxon>
        <taxon>Pseudomonadota</taxon>
        <taxon>Alphaproteobacteria</taxon>
        <taxon>Rhodospirillales</taxon>
        <taxon>Rhodospirillaceae</taxon>
        <taxon>Roseospira</taxon>
    </lineage>
</organism>
<dbReference type="Pfam" id="PF02230">
    <property type="entry name" value="Abhydrolase_2"/>
    <property type="match status" value="1"/>
</dbReference>
<keyword evidence="5" id="KW-1185">Reference proteome</keyword>
<comment type="similarity">
    <text evidence="1">Belongs to the AB hydrolase superfamily. AB hydrolase 2 family.</text>
</comment>
<evidence type="ECO:0000259" key="3">
    <source>
        <dbReference type="Pfam" id="PF02230"/>
    </source>
</evidence>
<dbReference type="RefSeq" id="WP_184436442.1">
    <property type="nucleotide sequence ID" value="NZ_JACIGI010000026.1"/>
</dbReference>
<name>A0A7W6S286_9PROT</name>
<reference evidence="4 5" key="1">
    <citation type="submission" date="2020-08" db="EMBL/GenBank/DDBJ databases">
        <title>Genome sequencing of Purple Non-Sulfur Bacteria from various extreme environments.</title>
        <authorList>
            <person name="Mayer M."/>
        </authorList>
    </citation>
    <scope>NUCLEOTIDE SEQUENCE [LARGE SCALE GENOMIC DNA]</scope>
    <source>
        <strain evidence="4 5">JA135</strain>
    </source>
</reference>
<comment type="caution">
    <text evidence="4">The sequence shown here is derived from an EMBL/GenBank/DDBJ whole genome shotgun (WGS) entry which is preliminary data.</text>
</comment>
<dbReference type="PANTHER" id="PTHR10655:SF17">
    <property type="entry name" value="LYSOPHOSPHOLIPASE-LIKE PROTEIN 1"/>
    <property type="match status" value="1"/>
</dbReference>
<dbReference type="InterPro" id="IPR050565">
    <property type="entry name" value="LYPA1-2/EST-like"/>
</dbReference>
<keyword evidence="2" id="KW-0378">Hydrolase</keyword>
<dbReference type="SUPFAM" id="SSF53474">
    <property type="entry name" value="alpha/beta-Hydrolases"/>
    <property type="match status" value="1"/>
</dbReference>
<accession>A0A7W6S286</accession>
<feature type="domain" description="Phospholipase/carboxylesterase/thioesterase" evidence="3">
    <location>
        <begin position="20"/>
        <end position="230"/>
    </location>
</feature>
<dbReference type="Proteomes" id="UP000555728">
    <property type="component" value="Unassembled WGS sequence"/>
</dbReference>
<protein>
    <submittedName>
        <fullName evidence="4">Phospholipase/carboxylesterase</fullName>
    </submittedName>
</protein>
<dbReference type="PANTHER" id="PTHR10655">
    <property type="entry name" value="LYSOPHOSPHOLIPASE-RELATED"/>
    <property type="match status" value="1"/>
</dbReference>
<dbReference type="AlphaFoldDB" id="A0A7W6S286"/>
<dbReference type="Gene3D" id="3.40.50.1820">
    <property type="entry name" value="alpha/beta hydrolase"/>
    <property type="match status" value="1"/>
</dbReference>
<evidence type="ECO:0000256" key="1">
    <source>
        <dbReference type="ARBA" id="ARBA00006499"/>
    </source>
</evidence>